<keyword evidence="1" id="KW-0472">Membrane</keyword>
<protein>
    <submittedName>
        <fullName evidence="2">Uncharacterized protein</fullName>
    </submittedName>
</protein>
<feature type="transmembrane region" description="Helical" evidence="1">
    <location>
        <begin position="12"/>
        <end position="32"/>
    </location>
</feature>
<organism evidence="2">
    <name type="scientific">marine sediment metagenome</name>
    <dbReference type="NCBI Taxonomy" id="412755"/>
    <lineage>
        <taxon>unclassified sequences</taxon>
        <taxon>metagenomes</taxon>
        <taxon>ecological metagenomes</taxon>
    </lineage>
</organism>
<name>A0A0F9NE54_9ZZZZ</name>
<comment type="caution">
    <text evidence="2">The sequence shown here is derived from an EMBL/GenBank/DDBJ whole genome shotgun (WGS) entry which is preliminary data.</text>
</comment>
<gene>
    <name evidence="2" type="ORF">LCGC14_1273190</name>
</gene>
<keyword evidence="1" id="KW-1133">Transmembrane helix</keyword>
<evidence type="ECO:0000256" key="1">
    <source>
        <dbReference type="SAM" id="Phobius"/>
    </source>
</evidence>
<sequence>MNWFIENWDSISTIISIIAAVAFPAAVPYIAVLRKTVKEVVEVIDKSPSANKTFQKVALKEGKKAAVKALAGLKV</sequence>
<dbReference type="AlphaFoldDB" id="A0A0F9NE54"/>
<accession>A0A0F9NE54</accession>
<evidence type="ECO:0000313" key="2">
    <source>
        <dbReference type="EMBL" id="KKM87015.1"/>
    </source>
</evidence>
<proteinExistence type="predicted"/>
<reference evidence="2" key="1">
    <citation type="journal article" date="2015" name="Nature">
        <title>Complex archaea that bridge the gap between prokaryotes and eukaryotes.</title>
        <authorList>
            <person name="Spang A."/>
            <person name="Saw J.H."/>
            <person name="Jorgensen S.L."/>
            <person name="Zaremba-Niedzwiedzka K."/>
            <person name="Martijn J."/>
            <person name="Lind A.E."/>
            <person name="van Eijk R."/>
            <person name="Schleper C."/>
            <person name="Guy L."/>
            <person name="Ettema T.J."/>
        </authorList>
    </citation>
    <scope>NUCLEOTIDE SEQUENCE</scope>
</reference>
<keyword evidence="1" id="KW-0812">Transmembrane</keyword>
<dbReference type="EMBL" id="LAZR01007166">
    <property type="protein sequence ID" value="KKM87015.1"/>
    <property type="molecule type" value="Genomic_DNA"/>
</dbReference>